<evidence type="ECO:0000256" key="2">
    <source>
        <dbReference type="ARBA" id="ARBA00010575"/>
    </source>
</evidence>
<organism evidence="7 8">
    <name type="scientific">Merluccius polli</name>
    <name type="common">Benguela hake</name>
    <name type="synonym">Merluccius cadenati</name>
    <dbReference type="NCBI Taxonomy" id="89951"/>
    <lineage>
        <taxon>Eukaryota</taxon>
        <taxon>Metazoa</taxon>
        <taxon>Chordata</taxon>
        <taxon>Craniata</taxon>
        <taxon>Vertebrata</taxon>
        <taxon>Euteleostomi</taxon>
        <taxon>Actinopterygii</taxon>
        <taxon>Neopterygii</taxon>
        <taxon>Teleostei</taxon>
        <taxon>Neoteleostei</taxon>
        <taxon>Acanthomorphata</taxon>
        <taxon>Zeiogadaria</taxon>
        <taxon>Gadariae</taxon>
        <taxon>Gadiformes</taxon>
        <taxon>Gadoidei</taxon>
        <taxon>Merlucciidae</taxon>
        <taxon>Merluccius</taxon>
    </lineage>
</organism>
<accession>A0AA47MQ47</accession>
<reference evidence="7" key="1">
    <citation type="journal article" date="2023" name="Front. Mar. Sci.">
        <title>A new Merluccius polli reference genome to investigate the effects of global change in West African waters.</title>
        <authorList>
            <person name="Mateo J.L."/>
            <person name="Blanco-Fernandez C."/>
            <person name="Garcia-Vazquez E."/>
            <person name="Machado-Schiaffino G."/>
        </authorList>
    </citation>
    <scope>NUCLEOTIDE SEQUENCE</scope>
    <source>
        <strain evidence="7">C29</strain>
        <tissue evidence="7">Fin</tissue>
    </source>
</reference>
<evidence type="ECO:0000313" key="8">
    <source>
        <dbReference type="Proteomes" id="UP001174136"/>
    </source>
</evidence>
<comment type="caution">
    <text evidence="7">The sequence shown here is derived from an EMBL/GenBank/DDBJ whole genome shotgun (WGS) entry which is preliminary data.</text>
</comment>
<keyword evidence="5" id="KW-1015">Disulfide bond</keyword>
<evidence type="ECO:0000313" key="7">
    <source>
        <dbReference type="EMBL" id="KAK0144434.1"/>
    </source>
</evidence>
<dbReference type="GO" id="GO:0007189">
    <property type="term" value="P:adenylate cyclase-activating G protein-coupled receptor signaling pathway"/>
    <property type="evidence" value="ECO:0007669"/>
    <property type="project" value="TreeGrafter"/>
</dbReference>
<evidence type="ECO:0000256" key="1">
    <source>
        <dbReference type="ARBA" id="ARBA00004613"/>
    </source>
</evidence>
<keyword evidence="8" id="KW-1185">Reference proteome</keyword>
<sequence>MKSALLLTVYCVSLFTVLRSSAMPVEEPVSTDRSDLLKTLSDQTDTEALISEVQSDVSTTVKHSSNWLAVSLKRAASSNARAVLSSLAWAQPESGRQVLRRSLRIRRNAHHHHHHRQHHHNTHRSKLNKEGCPLGTCSVHNLSHRLYQLIGQSGRENSSPINPNSPHSFG</sequence>
<dbReference type="GO" id="GO:0010460">
    <property type="term" value="P:positive regulation of heart rate"/>
    <property type="evidence" value="ECO:0007669"/>
    <property type="project" value="TreeGrafter"/>
</dbReference>
<dbReference type="GO" id="GO:0005576">
    <property type="term" value="C:extracellular region"/>
    <property type="evidence" value="ECO:0007669"/>
    <property type="project" value="UniProtKB-SubCell"/>
</dbReference>
<dbReference type="GO" id="GO:0003073">
    <property type="term" value="P:regulation of systemic arterial blood pressure"/>
    <property type="evidence" value="ECO:0007669"/>
    <property type="project" value="TreeGrafter"/>
</dbReference>
<dbReference type="GO" id="GO:0005179">
    <property type="term" value="F:hormone activity"/>
    <property type="evidence" value="ECO:0007669"/>
    <property type="project" value="InterPro"/>
</dbReference>
<feature type="chain" id="PRO_5041440509" evidence="6">
    <location>
        <begin position="23"/>
        <end position="170"/>
    </location>
</feature>
<gene>
    <name evidence="7" type="primary">ADM2</name>
    <name evidence="7" type="ORF">N1851_017182</name>
</gene>
<feature type="signal peptide" evidence="6">
    <location>
        <begin position="1"/>
        <end position="22"/>
    </location>
</feature>
<name>A0AA47MQ47_MERPO</name>
<evidence type="ECO:0000256" key="4">
    <source>
        <dbReference type="ARBA" id="ARBA00022729"/>
    </source>
</evidence>
<evidence type="ECO:0000256" key="6">
    <source>
        <dbReference type="SAM" id="SignalP"/>
    </source>
</evidence>
<dbReference type="PANTHER" id="PTHR23414:SF2">
    <property type="entry name" value="PROTEIN ADM2"/>
    <property type="match status" value="1"/>
</dbReference>
<dbReference type="PANTHER" id="PTHR23414">
    <property type="entry name" value="ADRENOMEDULLIN, ADM"/>
    <property type="match status" value="1"/>
</dbReference>
<evidence type="ECO:0000256" key="3">
    <source>
        <dbReference type="ARBA" id="ARBA00022525"/>
    </source>
</evidence>
<evidence type="ECO:0000256" key="5">
    <source>
        <dbReference type="ARBA" id="ARBA00023157"/>
    </source>
</evidence>
<keyword evidence="3" id="KW-0964">Secreted</keyword>
<protein>
    <submittedName>
        <fullName evidence="7">ADM2</fullName>
    </submittedName>
</protein>
<proteinExistence type="inferred from homology"/>
<dbReference type="EMBL" id="JAOPHQ010003134">
    <property type="protein sequence ID" value="KAK0144434.1"/>
    <property type="molecule type" value="Genomic_DNA"/>
</dbReference>
<dbReference type="InterPro" id="IPR021116">
    <property type="entry name" value="Calcitonin/adrenomedullin"/>
</dbReference>
<dbReference type="InterPro" id="IPR051665">
    <property type="entry name" value="Adrenomedullin-reg_peptide"/>
</dbReference>
<dbReference type="Proteomes" id="UP001174136">
    <property type="component" value="Unassembled WGS sequence"/>
</dbReference>
<dbReference type="AlphaFoldDB" id="A0AA47MQ47"/>
<keyword evidence="4 6" id="KW-0732">Signal</keyword>
<comment type="subcellular location">
    <subcellularLocation>
        <location evidence="1">Secreted</location>
    </subcellularLocation>
</comment>
<comment type="similarity">
    <text evidence="2">Belongs to the adrenomedullin family.</text>
</comment>
<dbReference type="Pfam" id="PF00214">
    <property type="entry name" value="Calc_CGRP_IAPP"/>
    <property type="match status" value="1"/>
</dbReference>